<evidence type="ECO:0000313" key="2">
    <source>
        <dbReference type="Proteomes" id="UP000285310"/>
    </source>
</evidence>
<sequence length="240" mass="27336">MTYLDFDKLAAMDGKAFRNTDPYPWTNPAALLTEAGYAALLDSMPTTDQMTPQFGQARSHGQKPHDRYSLEYRPGIDISPAWQGFIDELQSDEYHAFIKKMFGRGLFKLNFHWHYAPTGASVSPHCDAQRKLGSHIFYFSSPETWSPQWGGDTVILDDHGAFDRKSAPAFEDFPDAYEGESVGNYSLLFQRQAKSWHGVREITCPEGMHRKVFIVVINDRVRAAVRRVKGRLKGEELRDV</sequence>
<reference evidence="1 2" key="1">
    <citation type="submission" date="2013-10" db="EMBL/GenBank/DDBJ databases">
        <title>Salinisphaera japonica YTM-1 Genome Sequencing.</title>
        <authorList>
            <person name="Lai Q."/>
            <person name="Li C."/>
            <person name="Shao Z."/>
        </authorList>
    </citation>
    <scope>NUCLEOTIDE SEQUENCE [LARGE SCALE GENOMIC DNA]</scope>
    <source>
        <strain evidence="1 2">YTM-1</strain>
    </source>
</reference>
<dbReference type="Gene3D" id="2.60.120.620">
    <property type="entry name" value="q2cbj1_9rhob like domain"/>
    <property type="match status" value="1"/>
</dbReference>
<dbReference type="InParanoid" id="A0A423PS94"/>
<gene>
    <name evidence="1" type="ORF">SAJA_07890</name>
</gene>
<comment type="caution">
    <text evidence="1">The sequence shown here is derived from an EMBL/GenBank/DDBJ whole genome shotgun (WGS) entry which is preliminary data.</text>
</comment>
<dbReference type="AlphaFoldDB" id="A0A423PS94"/>
<name>A0A423PS94_9GAMM</name>
<keyword evidence="2" id="KW-1185">Reference proteome</keyword>
<protein>
    <recommendedName>
        <fullName evidence="3">Prolyl 4-hydroxylase alpha subunit Fe(2+) 2OG dioxygenase domain-containing protein</fullName>
    </recommendedName>
</protein>
<evidence type="ECO:0008006" key="3">
    <source>
        <dbReference type="Google" id="ProtNLM"/>
    </source>
</evidence>
<dbReference type="RefSeq" id="WP_123658097.1">
    <property type="nucleotide sequence ID" value="NZ_AYKG01000021.1"/>
</dbReference>
<accession>A0A423PS94</accession>
<proteinExistence type="predicted"/>
<organism evidence="1 2">
    <name type="scientific">Salinisphaera japonica YTM-1</name>
    <dbReference type="NCBI Taxonomy" id="1209778"/>
    <lineage>
        <taxon>Bacteria</taxon>
        <taxon>Pseudomonadati</taxon>
        <taxon>Pseudomonadota</taxon>
        <taxon>Gammaproteobacteria</taxon>
        <taxon>Salinisphaerales</taxon>
        <taxon>Salinisphaeraceae</taxon>
        <taxon>Salinisphaera</taxon>
    </lineage>
</organism>
<dbReference type="OrthoDB" id="484647at2"/>
<evidence type="ECO:0000313" key="1">
    <source>
        <dbReference type="EMBL" id="ROO28454.1"/>
    </source>
</evidence>
<dbReference type="EMBL" id="AYKG01000021">
    <property type="protein sequence ID" value="ROO28454.1"/>
    <property type="molecule type" value="Genomic_DNA"/>
</dbReference>
<dbReference type="Proteomes" id="UP000285310">
    <property type="component" value="Unassembled WGS sequence"/>
</dbReference>